<proteinExistence type="predicted"/>
<accession>A0A6G4R2J3</accession>
<dbReference type="RefSeq" id="WP_165261962.1">
    <property type="nucleotide sequence ID" value="NZ_JAAKGT010000012.1"/>
</dbReference>
<name>A0A6G4R2J3_9CAUL</name>
<evidence type="ECO:0000313" key="1">
    <source>
        <dbReference type="EMBL" id="NGM52001.1"/>
    </source>
</evidence>
<reference evidence="1" key="1">
    <citation type="submission" date="2020-02" db="EMBL/GenBank/DDBJ databases">
        <authorList>
            <person name="Gao J."/>
            <person name="Sun J."/>
        </authorList>
    </citation>
    <scope>NUCLEOTIDE SEQUENCE</scope>
    <source>
        <strain evidence="1">602-2</strain>
    </source>
</reference>
<dbReference type="EMBL" id="JAAKGT010000012">
    <property type="protein sequence ID" value="NGM52001.1"/>
    <property type="molecule type" value="Genomic_DNA"/>
</dbReference>
<comment type="caution">
    <text evidence="1">The sequence shown here is derived from an EMBL/GenBank/DDBJ whole genome shotgun (WGS) entry which is preliminary data.</text>
</comment>
<dbReference type="AlphaFoldDB" id="A0A6G4R2J3"/>
<sequence>MIGAAGALAWPKVDRWLDVDVCLDGGGAYIHDQGRCSHDQSEIDAYNKRKAATP</sequence>
<organism evidence="1">
    <name type="scientific">Caulobacter sp. 602-2</name>
    <dbReference type="NCBI Taxonomy" id="2710887"/>
    <lineage>
        <taxon>Bacteria</taxon>
        <taxon>Pseudomonadati</taxon>
        <taxon>Pseudomonadota</taxon>
        <taxon>Alphaproteobacteria</taxon>
        <taxon>Caulobacterales</taxon>
        <taxon>Caulobacteraceae</taxon>
        <taxon>Caulobacter</taxon>
    </lineage>
</organism>
<protein>
    <submittedName>
        <fullName evidence="1">Uncharacterized protein</fullName>
    </submittedName>
</protein>
<gene>
    <name evidence="1" type="ORF">G5B46_20515</name>
</gene>